<keyword evidence="4" id="KW-0686">Riboflavin biosynthesis</keyword>
<comment type="pathway">
    <text evidence="2">Cofactor biosynthesis; riboflavin biosynthesis; 2-hydroxy-3-oxobutyl phosphate from D-ribulose 5-phosphate: step 1/1.</text>
</comment>
<evidence type="ECO:0000256" key="1">
    <source>
        <dbReference type="ARBA" id="ARBA00002284"/>
    </source>
</evidence>
<name>A0A974W3F6_9NOCA</name>
<keyword evidence="7" id="KW-1185">Reference proteome</keyword>
<dbReference type="Gene3D" id="3.90.870.10">
    <property type="entry name" value="DHBP synthase"/>
    <property type="match status" value="1"/>
</dbReference>
<reference evidence="6 7" key="2">
    <citation type="journal article" date="2022" name="Arch. Microbiol.">
        <title>Rhodococcus pseudokoreensis sp. nov. isolated from the rhizosphere of young M26 apple rootstocks.</title>
        <authorList>
            <person name="Kampfer P."/>
            <person name="Glaeser S.P."/>
            <person name="Blom J."/>
            <person name="Wolf J."/>
            <person name="Benning S."/>
            <person name="Schloter M."/>
            <person name="Neumann-Schaal M."/>
        </authorList>
    </citation>
    <scope>NUCLEOTIDE SEQUENCE [LARGE SCALE GENOMIC DNA]</scope>
    <source>
        <strain evidence="6 7">R79</strain>
    </source>
</reference>
<evidence type="ECO:0000256" key="5">
    <source>
        <dbReference type="ARBA" id="ARBA00022723"/>
    </source>
</evidence>
<dbReference type="InterPro" id="IPR017945">
    <property type="entry name" value="DHBP_synth_RibB-like_a/b_dom"/>
</dbReference>
<accession>A0A974W3F6</accession>
<reference evidence="6 7" key="1">
    <citation type="journal article" date="2021" name="Microbiol. Resour. Announc.">
        <title>Complete Genome Sequences of Two Rhodococcus sp. Strains with Large and Linear Chromosomes, Isolated from Apple Rhizosphere.</title>
        <authorList>
            <person name="Benning S."/>
            <person name="Brugnone N."/>
            <person name="Siani R."/>
            <person name="Kublik S."/>
            <person name="Schloter M."/>
            <person name="Rad V."/>
        </authorList>
    </citation>
    <scope>NUCLEOTIDE SEQUENCE [LARGE SCALE GENOMIC DNA]</scope>
    <source>
        <strain evidence="6 7">R79</strain>
    </source>
</reference>
<evidence type="ECO:0000313" key="7">
    <source>
        <dbReference type="Proteomes" id="UP000662986"/>
    </source>
</evidence>
<dbReference type="PANTHER" id="PTHR21327:SF18">
    <property type="entry name" value="3,4-DIHYDROXY-2-BUTANONE 4-PHOSPHATE SYNTHASE"/>
    <property type="match status" value="1"/>
</dbReference>
<protein>
    <recommendedName>
        <fullName evidence="3">3,4-dihydroxy-2-butanone-4-phosphate synthase</fullName>
        <ecNumber evidence="3">4.1.99.12</ecNumber>
    </recommendedName>
</protein>
<dbReference type="SUPFAM" id="SSF55821">
    <property type="entry name" value="YrdC/RibB"/>
    <property type="match status" value="1"/>
</dbReference>
<evidence type="ECO:0000256" key="4">
    <source>
        <dbReference type="ARBA" id="ARBA00022619"/>
    </source>
</evidence>
<dbReference type="EMBL" id="CP070619">
    <property type="protein sequence ID" value="QSE90533.1"/>
    <property type="molecule type" value="Genomic_DNA"/>
</dbReference>
<proteinExistence type="predicted"/>
<evidence type="ECO:0000313" key="6">
    <source>
        <dbReference type="EMBL" id="QSE90533.1"/>
    </source>
</evidence>
<evidence type="ECO:0000256" key="3">
    <source>
        <dbReference type="ARBA" id="ARBA00012153"/>
    </source>
</evidence>
<evidence type="ECO:0000256" key="2">
    <source>
        <dbReference type="ARBA" id="ARBA00004904"/>
    </source>
</evidence>
<dbReference type="InterPro" id="IPR000422">
    <property type="entry name" value="DHBP_synthase_RibB"/>
</dbReference>
<dbReference type="RefSeq" id="WP_206006966.1">
    <property type="nucleotide sequence ID" value="NZ_CP070619.1"/>
</dbReference>
<dbReference type="PANTHER" id="PTHR21327">
    <property type="entry name" value="GTP CYCLOHYDROLASE II-RELATED"/>
    <property type="match status" value="1"/>
</dbReference>
<dbReference type="EC" id="4.1.99.12" evidence="3"/>
<dbReference type="Proteomes" id="UP000662986">
    <property type="component" value="Chromosome"/>
</dbReference>
<organism evidence="6 7">
    <name type="scientific">Rhodococcus pseudokoreensis</name>
    <dbReference type="NCBI Taxonomy" id="2811421"/>
    <lineage>
        <taxon>Bacteria</taxon>
        <taxon>Bacillati</taxon>
        <taxon>Actinomycetota</taxon>
        <taxon>Actinomycetes</taxon>
        <taxon>Mycobacteriales</taxon>
        <taxon>Nocardiaceae</taxon>
        <taxon>Rhodococcus</taxon>
    </lineage>
</organism>
<dbReference type="Pfam" id="PF00926">
    <property type="entry name" value="DHBP_synthase"/>
    <property type="match status" value="1"/>
</dbReference>
<gene>
    <name evidence="6" type="ORF">JWS13_18845</name>
</gene>
<sequence>MIGSVARYYSPDTSRHPSEAAAELGLRHLAEGGTILLCNRTQVALVFAAPAASPAQMAFAIRYSSGFVQVALPAETCDRLLIPEASAMNAGMSSTAIGQCVAVDSVDRITTGISAFDRSQTARVLGNPGSSRHDLVRPGHLVPVRVSPHVSDTEIPKLALDLTMRVDMAGAVFADLVSDHLQIRQADEADAQVFAAEHQLPLVTYARGRETWVTDHLT</sequence>
<comment type="function">
    <text evidence="1">Catalyzes the conversion of D-ribulose 5-phosphate to formate and 3,4-dihydroxy-2-butanone 4-phosphate.</text>
</comment>
<keyword evidence="5" id="KW-0479">Metal-binding</keyword>